<evidence type="ECO:0000313" key="1">
    <source>
        <dbReference type="EMBL" id="OGK24971.1"/>
    </source>
</evidence>
<dbReference type="AlphaFoldDB" id="A0A1F7H1A6"/>
<accession>A0A1F7H1A6</accession>
<protein>
    <submittedName>
        <fullName evidence="1">Uncharacterized protein</fullName>
    </submittedName>
</protein>
<name>A0A1F7H1A6_9BACT</name>
<dbReference type="EMBL" id="MFZO01000021">
    <property type="protein sequence ID" value="OGK24971.1"/>
    <property type="molecule type" value="Genomic_DNA"/>
</dbReference>
<comment type="caution">
    <text evidence="1">The sequence shown here is derived from an EMBL/GenBank/DDBJ whole genome shotgun (WGS) entry which is preliminary data.</text>
</comment>
<dbReference type="Proteomes" id="UP000177913">
    <property type="component" value="Unassembled WGS sequence"/>
</dbReference>
<gene>
    <name evidence="1" type="ORF">A3C25_02770</name>
</gene>
<sequence length="183" mass="20317">MPNPASPAEIKAGYANLPLQIVRSITKSFIDQGGGILEEIRAPANAYFTQLRRPGVNLQMALELFVKPIDTTGVPVKERELMVPLMGRQSLALAALATASNKEYRDVYDFKLDSDSRETFRLLLDKALLFDYACHQSLADQAILYNDLESAGQHQAEANQVLEFRKRLLEKASPTEEAPNPGQ</sequence>
<reference evidence="1 2" key="1">
    <citation type="journal article" date="2016" name="Nat. Commun.">
        <title>Thousands of microbial genomes shed light on interconnected biogeochemical processes in an aquifer system.</title>
        <authorList>
            <person name="Anantharaman K."/>
            <person name="Brown C.T."/>
            <person name="Hug L.A."/>
            <person name="Sharon I."/>
            <person name="Castelle C.J."/>
            <person name="Probst A.J."/>
            <person name="Thomas B.C."/>
            <person name="Singh A."/>
            <person name="Wilkins M.J."/>
            <person name="Karaoz U."/>
            <person name="Brodie E.L."/>
            <person name="Williams K.H."/>
            <person name="Hubbard S.S."/>
            <person name="Banfield J.F."/>
        </authorList>
    </citation>
    <scope>NUCLEOTIDE SEQUENCE [LARGE SCALE GENOMIC DNA]</scope>
</reference>
<evidence type="ECO:0000313" key="2">
    <source>
        <dbReference type="Proteomes" id="UP000177913"/>
    </source>
</evidence>
<organism evidence="1 2">
    <name type="scientific">Candidatus Roizmanbacteria bacterium RIFCSPHIGHO2_02_FULL_38_11</name>
    <dbReference type="NCBI Taxonomy" id="1802039"/>
    <lineage>
        <taxon>Bacteria</taxon>
        <taxon>Candidatus Roizmaniibacteriota</taxon>
    </lineage>
</organism>
<proteinExistence type="predicted"/>